<sequence length="407" mass="42311">MNTWLSWWRADERVALGLRALLRRGTRLSHHLFSIVGGCAVLLALAIWLLPTWRGTLAARMMPFVSAAVQAGPARLLQGNPLPSLAPPSTPDNEPLASNGNNADAGETPTVAPALVPDTGVTPQGSNGTVSRVASSVSNGGIATLDAVTLNGLDPRALPSVGSLARMIPAQRITPDARDDRVLVSAREQALVATYLSRRYRVAQEPVGELVKAAFDTGREVGLDPLLLLAVMAIESGFNPYAESGVGAQGLMQVMSKVHSDKFQYFGGQNAALDPLANIKVGALVLKDCIARGGSLPGGLRLYVGSTSPDDGGYGAKVMAERGRLRDVARGRNVPINAPQAPVTTTVSAPVAQKVASESGDKRVHVTLDGAHALVEKVATPVKASSEQDDASSGGTAQKHGSPELGA</sequence>
<feature type="region of interest" description="Disordered" evidence="1">
    <location>
        <begin position="79"/>
        <end position="133"/>
    </location>
</feature>
<dbReference type="InterPro" id="IPR008258">
    <property type="entry name" value="Transglycosylase_SLT_dom_1"/>
</dbReference>
<dbReference type="SUPFAM" id="SSF53955">
    <property type="entry name" value="Lysozyme-like"/>
    <property type="match status" value="1"/>
</dbReference>
<keyword evidence="2" id="KW-0812">Transmembrane</keyword>
<proteinExistence type="predicted"/>
<dbReference type="OrthoDB" id="9815002at2"/>
<keyword evidence="5" id="KW-1185">Reference proteome</keyword>
<dbReference type="AlphaFoldDB" id="A0A7Z2JEU1"/>
<gene>
    <name evidence="4" type="ORF">FAZ98_10320</name>
</gene>
<reference evidence="4 5" key="1">
    <citation type="submission" date="2019-12" db="EMBL/GenBank/DDBJ databases">
        <title>Paraburkholderia acidiphila 7Q-K02 sp. nov and Paraburkholderia acidisoli DHF22 sp. nov., two strains isolated from forest soil.</title>
        <authorList>
            <person name="Gao Z."/>
            <person name="Qiu L."/>
        </authorList>
    </citation>
    <scope>NUCLEOTIDE SEQUENCE [LARGE SCALE GENOMIC DNA]</scope>
    <source>
        <strain evidence="4 5">DHF22</strain>
    </source>
</reference>
<evidence type="ECO:0000259" key="3">
    <source>
        <dbReference type="Pfam" id="PF01464"/>
    </source>
</evidence>
<keyword evidence="2" id="KW-1133">Transmembrane helix</keyword>
<evidence type="ECO:0000256" key="1">
    <source>
        <dbReference type="SAM" id="MobiDB-lite"/>
    </source>
</evidence>
<evidence type="ECO:0000256" key="2">
    <source>
        <dbReference type="SAM" id="Phobius"/>
    </source>
</evidence>
<dbReference type="CDD" id="cd00254">
    <property type="entry name" value="LT-like"/>
    <property type="match status" value="1"/>
</dbReference>
<accession>A0A7Z2JEU1</accession>
<evidence type="ECO:0000313" key="5">
    <source>
        <dbReference type="Proteomes" id="UP000433577"/>
    </source>
</evidence>
<organism evidence="4 5">
    <name type="scientific">Paraburkholderia acidisoli</name>
    <dbReference type="NCBI Taxonomy" id="2571748"/>
    <lineage>
        <taxon>Bacteria</taxon>
        <taxon>Pseudomonadati</taxon>
        <taxon>Pseudomonadota</taxon>
        <taxon>Betaproteobacteria</taxon>
        <taxon>Burkholderiales</taxon>
        <taxon>Burkholderiaceae</taxon>
        <taxon>Paraburkholderia</taxon>
    </lineage>
</organism>
<dbReference type="RefSeq" id="WP_158951122.1">
    <property type="nucleotide sequence ID" value="NZ_CP046913.1"/>
</dbReference>
<feature type="compositionally biased region" description="Polar residues" evidence="1">
    <location>
        <begin position="121"/>
        <end position="133"/>
    </location>
</feature>
<evidence type="ECO:0000313" key="4">
    <source>
        <dbReference type="EMBL" id="QGZ62091.1"/>
    </source>
</evidence>
<feature type="region of interest" description="Disordered" evidence="1">
    <location>
        <begin position="379"/>
        <end position="407"/>
    </location>
</feature>
<dbReference type="Proteomes" id="UP000433577">
    <property type="component" value="Chromosome 1"/>
</dbReference>
<feature type="transmembrane region" description="Helical" evidence="2">
    <location>
        <begin position="32"/>
        <end position="53"/>
    </location>
</feature>
<dbReference type="Gene3D" id="1.10.530.10">
    <property type="match status" value="1"/>
</dbReference>
<keyword evidence="2" id="KW-0472">Membrane</keyword>
<dbReference type="InterPro" id="IPR023346">
    <property type="entry name" value="Lysozyme-like_dom_sf"/>
</dbReference>
<dbReference type="KEGG" id="pacs:FAZ98_10320"/>
<protein>
    <submittedName>
        <fullName evidence="4">Transglycosylase SLT domain-containing protein</fullName>
    </submittedName>
</protein>
<dbReference type="Pfam" id="PF01464">
    <property type="entry name" value="SLT"/>
    <property type="match status" value="1"/>
</dbReference>
<feature type="domain" description="Transglycosylase SLT" evidence="3">
    <location>
        <begin position="220"/>
        <end position="294"/>
    </location>
</feature>
<name>A0A7Z2JEU1_9BURK</name>
<dbReference type="EMBL" id="CP046913">
    <property type="protein sequence ID" value="QGZ62091.1"/>
    <property type="molecule type" value="Genomic_DNA"/>
</dbReference>